<gene>
    <name evidence="5" type="primary">LOC104219545</name>
</gene>
<keyword evidence="4" id="KW-1185">Reference proteome</keyword>
<feature type="compositionally biased region" description="Low complexity" evidence="2">
    <location>
        <begin position="97"/>
        <end position="114"/>
    </location>
</feature>
<sequence length="183" mass="20501">MWEGSRGEGRPPARWDELVDAFMDHFLPAETMTACATEFKVLKQGIMSVWEYHMKFVRLSKYAPQFSVDHGCSGSATEARKFKIRVEKGSSSRARLVGHSGRPVPGRGPSGPSHYQQSSHLRPDSDSRRPHQFGHPGGKSQQQGRASCPKCGRFHSETCYLDIPMCYRCGVRGHIQRDCHAPS</sequence>
<accession>A0A1U7VQ57</accession>
<protein>
    <submittedName>
        <fullName evidence="5">Uncharacterized protein LOC104219545</fullName>
    </submittedName>
</protein>
<name>A0A1U7VQ57_NICSY</name>
<evidence type="ECO:0000256" key="2">
    <source>
        <dbReference type="SAM" id="MobiDB-lite"/>
    </source>
</evidence>
<keyword evidence="1" id="KW-0862">Zinc</keyword>
<evidence type="ECO:0000259" key="3">
    <source>
        <dbReference type="PROSITE" id="PS50158"/>
    </source>
</evidence>
<dbReference type="AlphaFoldDB" id="A0A1U7VQ57"/>
<organism evidence="4 5">
    <name type="scientific">Nicotiana sylvestris</name>
    <name type="common">Wood tobacco</name>
    <name type="synonym">South American tobacco</name>
    <dbReference type="NCBI Taxonomy" id="4096"/>
    <lineage>
        <taxon>Eukaryota</taxon>
        <taxon>Viridiplantae</taxon>
        <taxon>Streptophyta</taxon>
        <taxon>Embryophyta</taxon>
        <taxon>Tracheophyta</taxon>
        <taxon>Spermatophyta</taxon>
        <taxon>Magnoliopsida</taxon>
        <taxon>eudicotyledons</taxon>
        <taxon>Gunneridae</taxon>
        <taxon>Pentapetalae</taxon>
        <taxon>asterids</taxon>
        <taxon>lamiids</taxon>
        <taxon>Solanales</taxon>
        <taxon>Solanaceae</taxon>
        <taxon>Nicotianoideae</taxon>
        <taxon>Nicotianeae</taxon>
        <taxon>Nicotiana</taxon>
    </lineage>
</organism>
<dbReference type="PROSITE" id="PS50158">
    <property type="entry name" value="ZF_CCHC"/>
    <property type="match status" value="1"/>
</dbReference>
<reference evidence="5" key="2">
    <citation type="submission" date="2025-08" db="UniProtKB">
        <authorList>
            <consortium name="RefSeq"/>
        </authorList>
    </citation>
    <scope>IDENTIFICATION</scope>
    <source>
        <tissue evidence="5">Leaf</tissue>
    </source>
</reference>
<keyword evidence="1" id="KW-0479">Metal-binding</keyword>
<keyword evidence="1" id="KW-0863">Zinc-finger</keyword>
<feature type="region of interest" description="Disordered" evidence="2">
    <location>
        <begin position="90"/>
        <end position="147"/>
    </location>
</feature>
<feature type="domain" description="CCHC-type" evidence="3">
    <location>
        <begin position="166"/>
        <end position="179"/>
    </location>
</feature>
<reference evidence="4" key="1">
    <citation type="journal article" date="2013" name="Genome Biol.">
        <title>Reference genomes and transcriptomes of Nicotiana sylvestris and Nicotiana tomentosiformis.</title>
        <authorList>
            <person name="Sierro N."/>
            <person name="Battey J.N."/>
            <person name="Ouadi S."/>
            <person name="Bovet L."/>
            <person name="Goepfert S."/>
            <person name="Bakaher N."/>
            <person name="Peitsch M.C."/>
            <person name="Ivanov N.V."/>
        </authorList>
    </citation>
    <scope>NUCLEOTIDE SEQUENCE [LARGE SCALE GENOMIC DNA]</scope>
</reference>
<evidence type="ECO:0000313" key="5">
    <source>
        <dbReference type="RefSeq" id="XP_009768543.1"/>
    </source>
</evidence>
<dbReference type="InterPro" id="IPR001878">
    <property type="entry name" value="Znf_CCHC"/>
</dbReference>
<dbReference type="GO" id="GO:0008270">
    <property type="term" value="F:zinc ion binding"/>
    <property type="evidence" value="ECO:0007669"/>
    <property type="project" value="UniProtKB-KW"/>
</dbReference>
<dbReference type="Pfam" id="PF03732">
    <property type="entry name" value="Retrotrans_gag"/>
    <property type="match status" value="1"/>
</dbReference>
<evidence type="ECO:0000313" key="4">
    <source>
        <dbReference type="Proteomes" id="UP000189701"/>
    </source>
</evidence>
<dbReference type="Proteomes" id="UP000189701">
    <property type="component" value="Unplaced"/>
</dbReference>
<evidence type="ECO:0000256" key="1">
    <source>
        <dbReference type="PROSITE-ProRule" id="PRU00047"/>
    </source>
</evidence>
<dbReference type="SMART" id="SM00343">
    <property type="entry name" value="ZnF_C2HC"/>
    <property type="match status" value="1"/>
</dbReference>
<dbReference type="InterPro" id="IPR005162">
    <property type="entry name" value="Retrotrans_gag_dom"/>
</dbReference>
<proteinExistence type="predicted"/>
<dbReference type="GO" id="GO:0003676">
    <property type="term" value="F:nucleic acid binding"/>
    <property type="evidence" value="ECO:0007669"/>
    <property type="project" value="InterPro"/>
</dbReference>
<dbReference type="RefSeq" id="XP_009768543.1">
    <property type="nucleotide sequence ID" value="XM_009770241.1"/>
</dbReference>